<gene>
    <name evidence="2" type="ORF">BATDEDRAFT_28820</name>
</gene>
<sequence length="312" mass="34469">MIGNWGKALYSIGGLRPKDKCGSPPPFGILIFTPSGWGVSASSSKFRSPFLSDPPHGFRSPSTFHWVHQSHGFESETDNSTRTPGQIRGGGAPFNDMTNLLLETMYSLAKAGPSSTMDRGHQSHGLYIVQCGHSHGMSYMAWVRGLCGLRDRPTGDSTRPNLCRDTHPIMNLNNQVTYRTIWRAQLSISPSINSPSGIIITSLKKVRGPTQTKIKEIARLETFGSSTQTKINGRRVATTHKLFYTDYLETRPNQMVVGQDEDHGDEHLPLGTRSRRRVIINRSESVPPILSWIPQGGGASTWRVSAYLPLRG</sequence>
<dbReference type="EMBL" id="GL882915">
    <property type="protein sequence ID" value="EGF76101.1"/>
    <property type="molecule type" value="Genomic_DNA"/>
</dbReference>
<accession>F4PF90</accession>
<evidence type="ECO:0000313" key="2">
    <source>
        <dbReference type="EMBL" id="EGF76101.1"/>
    </source>
</evidence>
<dbReference type="HOGENOM" id="CLU_891338_0_0_1"/>
<protein>
    <submittedName>
        <fullName evidence="2">Uncharacterized protein</fullName>
    </submittedName>
</protein>
<dbReference type="RefSeq" id="XP_006683272.1">
    <property type="nucleotide sequence ID" value="XM_006683209.1"/>
</dbReference>
<proteinExistence type="predicted"/>
<organism evidence="2 3">
    <name type="scientific">Batrachochytrium dendrobatidis (strain JAM81 / FGSC 10211)</name>
    <name type="common">Frog chytrid fungus</name>
    <dbReference type="NCBI Taxonomy" id="684364"/>
    <lineage>
        <taxon>Eukaryota</taxon>
        <taxon>Fungi</taxon>
        <taxon>Fungi incertae sedis</taxon>
        <taxon>Chytridiomycota</taxon>
        <taxon>Chytridiomycota incertae sedis</taxon>
        <taxon>Chytridiomycetes</taxon>
        <taxon>Rhizophydiales</taxon>
        <taxon>Rhizophydiales incertae sedis</taxon>
        <taxon>Batrachochytrium</taxon>
    </lineage>
</organism>
<evidence type="ECO:0000256" key="1">
    <source>
        <dbReference type="SAM" id="MobiDB-lite"/>
    </source>
</evidence>
<feature type="region of interest" description="Disordered" evidence="1">
    <location>
        <begin position="71"/>
        <end position="90"/>
    </location>
</feature>
<dbReference type="InParanoid" id="F4PF90"/>
<reference evidence="2 3" key="1">
    <citation type="submission" date="2009-12" db="EMBL/GenBank/DDBJ databases">
        <title>The draft genome of Batrachochytrium dendrobatidis.</title>
        <authorList>
            <consortium name="US DOE Joint Genome Institute (JGI-PGF)"/>
            <person name="Kuo A."/>
            <person name="Salamov A."/>
            <person name="Schmutz J."/>
            <person name="Lucas S."/>
            <person name="Pitluck S."/>
            <person name="Rosenblum E."/>
            <person name="Stajich J."/>
            <person name="Eisen M."/>
            <person name="Grigoriev I.V."/>
        </authorList>
    </citation>
    <scope>NUCLEOTIDE SEQUENCE [LARGE SCALE GENOMIC DNA]</scope>
    <source>
        <strain evidence="3">JAM81 / FGSC 10211</strain>
    </source>
</reference>
<dbReference type="Proteomes" id="UP000007241">
    <property type="component" value="Unassembled WGS sequence"/>
</dbReference>
<dbReference type="GeneID" id="18239778"/>
<keyword evidence="3" id="KW-1185">Reference proteome</keyword>
<name>F4PF90_BATDJ</name>
<dbReference type="AlphaFoldDB" id="F4PF90"/>
<evidence type="ECO:0000313" key="3">
    <source>
        <dbReference type="Proteomes" id="UP000007241"/>
    </source>
</evidence>